<dbReference type="Gene3D" id="3.90.1530.10">
    <property type="entry name" value="Conserved hypothetical protein from pyrococcus furiosus pfu- 392566-001, ParB domain"/>
    <property type="match status" value="1"/>
</dbReference>
<dbReference type="InterPro" id="IPR014956">
    <property type="entry name" value="ParBc_2"/>
</dbReference>
<dbReference type="InterPro" id="IPR036086">
    <property type="entry name" value="ParB/Sulfiredoxin_sf"/>
</dbReference>
<dbReference type="Gene3D" id="1.10.8.10">
    <property type="entry name" value="DNA helicase RuvA subunit, C-terminal domain"/>
    <property type="match status" value="1"/>
</dbReference>
<evidence type="ECO:0000313" key="2">
    <source>
        <dbReference type="EMBL" id="PKF73336.1"/>
    </source>
</evidence>
<dbReference type="SUPFAM" id="SSF110849">
    <property type="entry name" value="ParB/Sulfiredoxin"/>
    <property type="match status" value="1"/>
</dbReference>
<dbReference type="RefSeq" id="WP_101192329.1">
    <property type="nucleotide sequence ID" value="NZ_PIYS01000001.1"/>
</dbReference>
<dbReference type="CDD" id="cd16390">
    <property type="entry name" value="ParB_N_Srx_like"/>
    <property type="match status" value="1"/>
</dbReference>
<dbReference type="AlphaFoldDB" id="A0A2I0CUQ5"/>
<evidence type="ECO:0000256" key="1">
    <source>
        <dbReference type="SAM" id="SignalP"/>
    </source>
</evidence>
<evidence type="ECO:0000313" key="3">
    <source>
        <dbReference type="Proteomes" id="UP000242861"/>
    </source>
</evidence>
<dbReference type="Pfam" id="PF08857">
    <property type="entry name" value="ParBc_2"/>
    <property type="match status" value="1"/>
</dbReference>
<feature type="chain" id="PRO_5014159590" description="Chromosome partitioning protein ParB" evidence="1">
    <location>
        <begin position="20"/>
        <end position="305"/>
    </location>
</feature>
<keyword evidence="1" id="KW-0732">Signal</keyword>
<accession>A0A2I0CUQ5</accession>
<evidence type="ECO:0008006" key="4">
    <source>
        <dbReference type="Google" id="ProtNLM"/>
    </source>
</evidence>
<name>A0A2I0CUQ5_9PSED</name>
<sequence length="305" mass="33440">MLKILGLLGGLSLAGLLQAADYAALPAGALQQVRLDELHPTQAVVGHGQIHYKLGRLAKEPGKLFDEYCEANGQGESSRVPAGASVHRPDSFTCQGAVGSRSSEMKTVVVGPGGRLFLTDGHHTFTTLWEQPQAGAALRVWVKVTDNFSDSPDLASFWQRMQQARKVWLRDGQGRPISAQQIPAQLGLDSLADDPYRALVYFTREVAYDKPRSGDVAPEFLEFYWGSWLRERLPLADYDLNEPRGYRAALAAAAELMVAQPADAPLGASGFTARQLGGYTQVDRRELGKVATRKLGYLFQYRQAH</sequence>
<reference evidence="3" key="1">
    <citation type="submission" date="2017-12" db="EMBL/GenBank/DDBJ databases">
        <authorList>
            <person name="Yu X.-Y."/>
        </authorList>
    </citation>
    <scope>NUCLEOTIDE SEQUENCE [LARGE SCALE GENOMIC DNA]</scope>
    <source>
        <strain evidence="3">ZYSR67-Z</strain>
    </source>
</reference>
<feature type="signal peptide" evidence="1">
    <location>
        <begin position="1"/>
        <end position="19"/>
    </location>
</feature>
<protein>
    <recommendedName>
        <fullName evidence="4">Chromosome partitioning protein ParB</fullName>
    </recommendedName>
</protein>
<organism evidence="2 3">
    <name type="scientific">Pseudomonas fluvialis</name>
    <dbReference type="NCBI Taxonomy" id="1793966"/>
    <lineage>
        <taxon>Bacteria</taxon>
        <taxon>Pseudomonadati</taxon>
        <taxon>Pseudomonadota</taxon>
        <taxon>Gammaproteobacteria</taxon>
        <taxon>Pseudomonadales</taxon>
        <taxon>Pseudomonadaceae</taxon>
        <taxon>Pseudomonas</taxon>
    </lineage>
</organism>
<comment type="caution">
    <text evidence="2">The sequence shown here is derived from an EMBL/GenBank/DDBJ whole genome shotgun (WGS) entry which is preliminary data.</text>
</comment>
<proteinExistence type="predicted"/>
<gene>
    <name evidence="2" type="ORF">CW360_00190</name>
</gene>
<dbReference type="EMBL" id="PIYS01000001">
    <property type="protein sequence ID" value="PKF73336.1"/>
    <property type="molecule type" value="Genomic_DNA"/>
</dbReference>
<dbReference type="Proteomes" id="UP000242861">
    <property type="component" value="Unassembled WGS sequence"/>
</dbReference>